<dbReference type="EMBL" id="HG994588">
    <property type="protein sequence ID" value="CAF3037129.1"/>
    <property type="molecule type" value="Genomic_DNA"/>
</dbReference>
<dbReference type="PRINTS" id="PR00722">
    <property type="entry name" value="CHYMOTRYPSIN"/>
</dbReference>
<protein>
    <submittedName>
        <fullName evidence="3">(salmon louse) hypothetical protein</fullName>
    </submittedName>
</protein>
<reference evidence="3" key="1">
    <citation type="submission" date="2021-02" db="EMBL/GenBank/DDBJ databases">
        <authorList>
            <person name="Bekaert M."/>
        </authorList>
    </citation>
    <scope>NUCLEOTIDE SEQUENCE</scope>
    <source>
        <strain evidence="3">IoA-00</strain>
    </source>
</reference>
<dbReference type="Gene3D" id="2.40.10.10">
    <property type="entry name" value="Trypsin-like serine proteases"/>
    <property type="match status" value="3"/>
</dbReference>
<dbReference type="PROSITE" id="PS50240">
    <property type="entry name" value="TRYPSIN_DOM"/>
    <property type="match status" value="1"/>
</dbReference>
<proteinExistence type="inferred from homology"/>
<dbReference type="Pfam" id="PF00089">
    <property type="entry name" value="Trypsin"/>
    <property type="match status" value="2"/>
</dbReference>
<dbReference type="InterPro" id="IPR001314">
    <property type="entry name" value="Peptidase_S1A"/>
</dbReference>
<keyword evidence="4" id="KW-1185">Reference proteome</keyword>
<dbReference type="InterPro" id="IPR043504">
    <property type="entry name" value="Peptidase_S1_PA_chymotrypsin"/>
</dbReference>
<dbReference type="Proteomes" id="UP000675881">
    <property type="component" value="Chromosome 9"/>
</dbReference>
<dbReference type="GO" id="GO:0006508">
    <property type="term" value="P:proteolysis"/>
    <property type="evidence" value="ECO:0007669"/>
    <property type="project" value="InterPro"/>
</dbReference>
<dbReference type="SMART" id="SM00020">
    <property type="entry name" value="Tryp_SPc"/>
    <property type="match status" value="1"/>
</dbReference>
<dbReference type="PANTHER" id="PTHR24256">
    <property type="entry name" value="TRYPTASE-RELATED"/>
    <property type="match status" value="1"/>
</dbReference>
<evidence type="ECO:0000256" key="1">
    <source>
        <dbReference type="ARBA" id="ARBA00023157"/>
    </source>
</evidence>
<dbReference type="InterPro" id="IPR001254">
    <property type="entry name" value="Trypsin_dom"/>
</dbReference>
<name>A0A7R8D5N4_LEPSM</name>
<comment type="similarity">
    <text evidence="2">Belongs to the peptidase S1 family. CLIP subfamily.</text>
</comment>
<dbReference type="OrthoDB" id="5597713at2759"/>
<dbReference type="InterPro" id="IPR033116">
    <property type="entry name" value="TRYPSIN_SER"/>
</dbReference>
<dbReference type="AlphaFoldDB" id="A0A7R8D5N4"/>
<dbReference type="PROSITE" id="PS00135">
    <property type="entry name" value="TRYPSIN_SER"/>
    <property type="match status" value="1"/>
</dbReference>
<dbReference type="InterPro" id="IPR051487">
    <property type="entry name" value="Ser/Thr_Proteases_Immune/Dev"/>
</dbReference>
<organism evidence="3 4">
    <name type="scientific">Lepeophtheirus salmonis</name>
    <name type="common">Salmon louse</name>
    <name type="synonym">Caligus salmonis</name>
    <dbReference type="NCBI Taxonomy" id="72036"/>
    <lineage>
        <taxon>Eukaryota</taxon>
        <taxon>Metazoa</taxon>
        <taxon>Ecdysozoa</taxon>
        <taxon>Arthropoda</taxon>
        <taxon>Crustacea</taxon>
        <taxon>Multicrustacea</taxon>
        <taxon>Hexanauplia</taxon>
        <taxon>Copepoda</taxon>
        <taxon>Siphonostomatoida</taxon>
        <taxon>Caligidae</taxon>
        <taxon>Lepeophtheirus</taxon>
    </lineage>
</organism>
<dbReference type="GO" id="GO:0004252">
    <property type="term" value="F:serine-type endopeptidase activity"/>
    <property type="evidence" value="ECO:0007669"/>
    <property type="project" value="InterPro"/>
</dbReference>
<gene>
    <name evidence="3" type="ORF">LSAA_14910</name>
</gene>
<keyword evidence="1" id="KW-1015">Disulfide bond</keyword>
<dbReference type="InterPro" id="IPR009003">
    <property type="entry name" value="Peptidase_S1_PA"/>
</dbReference>
<dbReference type="SUPFAM" id="SSF50494">
    <property type="entry name" value="Trypsin-like serine proteases"/>
    <property type="match status" value="1"/>
</dbReference>
<evidence type="ECO:0000313" key="4">
    <source>
        <dbReference type="Proteomes" id="UP000675881"/>
    </source>
</evidence>
<evidence type="ECO:0000313" key="3">
    <source>
        <dbReference type="EMBL" id="CAF3037129.1"/>
    </source>
</evidence>
<sequence length="231" mass="25185">MRTLVFVTLIASTLANPKYPDTCGIENKPSVDSRIIGGQEAVRSQFPWLAAVFTHGECTGSILDENWIITAKHCIDLNGVARVRVGAHSKYGSIIDEKNMQIRENLSAPFCLPTRANVSSSFIGSKATITGWGVNSFDRANYAELYFAKNVSIIQCNQGKDIICTDANHGKAVCFGDSGGPLNYEMENGRYMQIGVNQFVTNWKCVGGINGVARVSSHLDFIQEVTGIVIE</sequence>
<evidence type="ECO:0000256" key="2">
    <source>
        <dbReference type="ARBA" id="ARBA00024195"/>
    </source>
</evidence>
<accession>A0A7R8D5N4</accession>